<proteinExistence type="predicted"/>
<keyword evidence="2" id="KW-1185">Reference proteome</keyword>
<dbReference type="EMBL" id="CP095049">
    <property type="protein sequence ID" value="UOQ52618.1"/>
    <property type="molecule type" value="Genomic_DNA"/>
</dbReference>
<evidence type="ECO:0000313" key="2">
    <source>
        <dbReference type="Proteomes" id="UP000831785"/>
    </source>
</evidence>
<reference evidence="1 2" key="1">
    <citation type="submission" date="2022-04" db="EMBL/GenBank/DDBJ databases">
        <title>Hymenobacter sp. isolated from the air.</title>
        <authorList>
            <person name="Won M."/>
            <person name="Lee C.-M."/>
            <person name="Woen H.-Y."/>
            <person name="Kwon S.-W."/>
        </authorList>
    </citation>
    <scope>NUCLEOTIDE SEQUENCE [LARGE SCALE GENOMIC DNA]</scope>
    <source>
        <strain evidence="2">5116 S-27</strain>
    </source>
</reference>
<name>A0ABY4F7W9_9BACT</name>
<organism evidence="1 2">
    <name type="scientific">Hymenobacter cellulosivorans</name>
    <dbReference type="NCBI Taxonomy" id="2932249"/>
    <lineage>
        <taxon>Bacteria</taxon>
        <taxon>Pseudomonadati</taxon>
        <taxon>Bacteroidota</taxon>
        <taxon>Cytophagia</taxon>
        <taxon>Cytophagales</taxon>
        <taxon>Hymenobacteraceae</taxon>
        <taxon>Hymenobacter</taxon>
    </lineage>
</organism>
<sequence>MESFASEARQILQKQTGMPAELELNVLALEAAEINLLLTAVPTPAP</sequence>
<evidence type="ECO:0000313" key="1">
    <source>
        <dbReference type="EMBL" id="UOQ52618.1"/>
    </source>
</evidence>
<accession>A0ABY4F7W9</accession>
<protein>
    <submittedName>
        <fullName evidence="1">Uncharacterized protein</fullName>
    </submittedName>
</protein>
<gene>
    <name evidence="1" type="ORF">MUN80_23065</name>
</gene>
<dbReference type="RefSeq" id="WP_244716762.1">
    <property type="nucleotide sequence ID" value="NZ_CP095049.1"/>
</dbReference>
<dbReference type="Proteomes" id="UP000831785">
    <property type="component" value="Chromosome"/>
</dbReference>